<dbReference type="Pfam" id="PF25753">
    <property type="entry name" value="SF0329"/>
    <property type="match status" value="1"/>
</dbReference>
<reference evidence="1 2" key="1">
    <citation type="submission" date="2023-06" db="EMBL/GenBank/DDBJ databases">
        <authorList>
            <person name="Ye Y.-Q."/>
            <person name="Du Z.-J."/>
        </authorList>
    </citation>
    <scope>NUCLEOTIDE SEQUENCE [LARGE SCALE GENOMIC DNA]</scope>
    <source>
        <strain evidence="1 2">SDUM287046</strain>
    </source>
</reference>
<evidence type="ECO:0000313" key="1">
    <source>
        <dbReference type="EMBL" id="MDN3725514.1"/>
    </source>
</evidence>
<comment type="caution">
    <text evidence="1">The sequence shown here is derived from an EMBL/GenBank/DDBJ whole genome shotgun (WGS) entry which is preliminary data.</text>
</comment>
<dbReference type="Proteomes" id="UP001244787">
    <property type="component" value="Unassembled WGS sequence"/>
</dbReference>
<evidence type="ECO:0000313" key="2">
    <source>
        <dbReference type="Proteomes" id="UP001244787"/>
    </source>
</evidence>
<proteinExistence type="predicted"/>
<dbReference type="RefSeq" id="WP_290255605.1">
    <property type="nucleotide sequence ID" value="NZ_JAUGQQ010000020.1"/>
</dbReference>
<keyword evidence="2" id="KW-1185">Reference proteome</keyword>
<dbReference type="EMBL" id="JAUGQQ010000020">
    <property type="protein sequence ID" value="MDN3725514.1"/>
    <property type="molecule type" value="Genomic_DNA"/>
</dbReference>
<accession>A0ABT8DKZ1</accession>
<dbReference type="InterPro" id="IPR057955">
    <property type="entry name" value="SF0329-like"/>
</dbReference>
<name>A0ABT8DKZ1_9FLAO</name>
<protein>
    <submittedName>
        <fullName evidence="1">Uncharacterized protein</fullName>
    </submittedName>
</protein>
<organism evidence="1 2">
    <name type="scientific">Aequorivita aurantiaca</name>
    <dbReference type="NCBI Taxonomy" id="3053356"/>
    <lineage>
        <taxon>Bacteria</taxon>
        <taxon>Pseudomonadati</taxon>
        <taxon>Bacteroidota</taxon>
        <taxon>Flavobacteriia</taxon>
        <taxon>Flavobacteriales</taxon>
        <taxon>Flavobacteriaceae</taxon>
        <taxon>Aequorivita</taxon>
    </lineage>
</organism>
<sequence>MKWTKVKKSIEVNFAESLSDRIKIYFTKYTSDYDAGDLANRAWITVDGKEVVNFSTLEAFNITGCVYNATTPTDIWKIDKSELKRENGKLIAKGEFSAFDFTECCFEFLNMSIDDAFNHESAILNSLAVLDKRFGKRRLKKTDSEFFHPLAEYFFNLRLVAENIKTTGNNV</sequence>
<gene>
    <name evidence="1" type="ORF">QRD02_14080</name>
</gene>